<feature type="domain" description="AB hydrolase-1" evidence="1">
    <location>
        <begin position="33"/>
        <end position="273"/>
    </location>
</feature>
<keyword evidence="3" id="KW-1185">Reference proteome</keyword>
<dbReference type="Gene3D" id="3.40.50.1820">
    <property type="entry name" value="alpha/beta hydrolase"/>
    <property type="match status" value="1"/>
</dbReference>
<keyword evidence="2" id="KW-0378">Hydrolase</keyword>
<dbReference type="EMBL" id="JAUHPX010000001">
    <property type="protein sequence ID" value="MDN4486575.1"/>
    <property type="molecule type" value="Genomic_DNA"/>
</dbReference>
<dbReference type="GO" id="GO:0016787">
    <property type="term" value="F:hydrolase activity"/>
    <property type="evidence" value="ECO:0007669"/>
    <property type="project" value="UniProtKB-KW"/>
</dbReference>
<sequence>MTAVMEGLVAHTVETPRLAAHVIEREAAAARRTLVLVHGNVSSSLFWQPTMLALPSDVRALAIDLRGFGGSATLPVDATRGVRDFSDDVVSVLETLGTGPVDLVGWSMGGGVVMQLLIDRPDLVRSLTLVAPVSPYGFGGTAAGGRLLRDDWAGTGAGGANPAFVAALAAGDTSADEPVSPRSVFRTAYVAAGSEPQVLEDLWVESMLSTATGVDNYPGDAVEAEGWPGFGPGERGVLNSMAPRWFDTTGIVAVEQKVPVLWIRGDQDAIVSDTSFFDLNHLGALGAIPGWPGAEEAPAQPMIAQTREVLDAYADAGGEYREVVFEGCGHSPHLERPGAFLDALVEHLG</sequence>
<name>A0AAW7M6W6_9MICO</name>
<reference evidence="2" key="1">
    <citation type="submission" date="2023-06" db="EMBL/GenBank/DDBJ databases">
        <title>Sysu t00039.</title>
        <authorList>
            <person name="Gao L."/>
            <person name="Fang B.-Z."/>
            <person name="Li W.-J."/>
        </authorList>
    </citation>
    <scope>NUCLEOTIDE SEQUENCE</scope>
    <source>
        <strain evidence="2">SYSU T00039</strain>
    </source>
</reference>
<evidence type="ECO:0000313" key="2">
    <source>
        <dbReference type="EMBL" id="MDN4486575.1"/>
    </source>
</evidence>
<proteinExistence type="predicted"/>
<dbReference type="InterPro" id="IPR000073">
    <property type="entry name" value="AB_hydrolase_1"/>
</dbReference>
<evidence type="ECO:0000259" key="1">
    <source>
        <dbReference type="Pfam" id="PF00561"/>
    </source>
</evidence>
<dbReference type="PANTHER" id="PTHR43798">
    <property type="entry name" value="MONOACYLGLYCEROL LIPASE"/>
    <property type="match status" value="1"/>
</dbReference>
<dbReference type="GO" id="GO:0016020">
    <property type="term" value="C:membrane"/>
    <property type="evidence" value="ECO:0007669"/>
    <property type="project" value="TreeGrafter"/>
</dbReference>
<gene>
    <name evidence="2" type="ORF">QQX10_00165</name>
</gene>
<dbReference type="AlphaFoldDB" id="A0AAW7M6W6"/>
<evidence type="ECO:0000313" key="3">
    <source>
        <dbReference type="Proteomes" id="UP001172737"/>
    </source>
</evidence>
<dbReference type="RefSeq" id="WP_301144159.1">
    <property type="nucleotide sequence ID" value="NZ_JAUHPX010000001.1"/>
</dbReference>
<dbReference type="Proteomes" id="UP001172737">
    <property type="component" value="Unassembled WGS sequence"/>
</dbReference>
<organism evidence="2 3">
    <name type="scientific">Demequina lignilytica</name>
    <dbReference type="NCBI Taxonomy" id="3051663"/>
    <lineage>
        <taxon>Bacteria</taxon>
        <taxon>Bacillati</taxon>
        <taxon>Actinomycetota</taxon>
        <taxon>Actinomycetes</taxon>
        <taxon>Micrococcales</taxon>
        <taxon>Demequinaceae</taxon>
        <taxon>Demequina</taxon>
    </lineage>
</organism>
<dbReference type="InterPro" id="IPR050266">
    <property type="entry name" value="AB_hydrolase_sf"/>
</dbReference>
<dbReference type="PANTHER" id="PTHR43798:SF33">
    <property type="entry name" value="HYDROLASE, PUTATIVE (AFU_ORTHOLOGUE AFUA_2G14860)-RELATED"/>
    <property type="match status" value="1"/>
</dbReference>
<comment type="caution">
    <text evidence="2">The sequence shown here is derived from an EMBL/GenBank/DDBJ whole genome shotgun (WGS) entry which is preliminary data.</text>
</comment>
<dbReference type="SUPFAM" id="SSF53474">
    <property type="entry name" value="alpha/beta-Hydrolases"/>
    <property type="match status" value="1"/>
</dbReference>
<dbReference type="InterPro" id="IPR029058">
    <property type="entry name" value="AB_hydrolase_fold"/>
</dbReference>
<dbReference type="PRINTS" id="PR00111">
    <property type="entry name" value="ABHYDROLASE"/>
</dbReference>
<accession>A0AAW7M6W6</accession>
<dbReference type="Pfam" id="PF00561">
    <property type="entry name" value="Abhydrolase_1"/>
    <property type="match status" value="1"/>
</dbReference>
<protein>
    <submittedName>
        <fullName evidence="2">Alpha/beta hydrolase</fullName>
    </submittedName>
</protein>